<organism evidence="2 3">
    <name type="scientific">Littorina saxatilis</name>
    <dbReference type="NCBI Taxonomy" id="31220"/>
    <lineage>
        <taxon>Eukaryota</taxon>
        <taxon>Metazoa</taxon>
        <taxon>Spiralia</taxon>
        <taxon>Lophotrochozoa</taxon>
        <taxon>Mollusca</taxon>
        <taxon>Gastropoda</taxon>
        <taxon>Caenogastropoda</taxon>
        <taxon>Littorinimorpha</taxon>
        <taxon>Littorinoidea</taxon>
        <taxon>Littorinidae</taxon>
        <taxon>Littorina</taxon>
    </lineage>
</organism>
<evidence type="ECO:0000256" key="1">
    <source>
        <dbReference type="SAM" id="SignalP"/>
    </source>
</evidence>
<sequence length="142" mass="15486">MLSKTVLVLLFICAVLVPDCEGWRRRRRRRFWRSVGRFVGDVAKTALKTKATAVLVGALGKRDADCGPDLTPEETNAVVQQLEQTCPGLGLDLSLGLTSDVINAAFAESDANTDGALAGDELDDFLTVIRAIEECEDFEEQK</sequence>
<keyword evidence="1" id="KW-0732">Signal</keyword>
<evidence type="ECO:0000313" key="2">
    <source>
        <dbReference type="EMBL" id="KAK7110836.1"/>
    </source>
</evidence>
<dbReference type="Proteomes" id="UP001374579">
    <property type="component" value="Unassembled WGS sequence"/>
</dbReference>
<evidence type="ECO:0000313" key="3">
    <source>
        <dbReference type="Proteomes" id="UP001374579"/>
    </source>
</evidence>
<protein>
    <submittedName>
        <fullName evidence="2">Uncharacterized protein</fullName>
    </submittedName>
</protein>
<comment type="caution">
    <text evidence="2">The sequence shown here is derived from an EMBL/GenBank/DDBJ whole genome shotgun (WGS) entry which is preliminary data.</text>
</comment>
<accession>A0AAN9GK13</accession>
<dbReference type="PROSITE" id="PS00018">
    <property type="entry name" value="EF_HAND_1"/>
    <property type="match status" value="1"/>
</dbReference>
<gene>
    <name evidence="2" type="ORF">V1264_014648</name>
</gene>
<feature type="signal peptide" evidence="1">
    <location>
        <begin position="1"/>
        <end position="22"/>
    </location>
</feature>
<dbReference type="EMBL" id="JBAMIC010000003">
    <property type="protein sequence ID" value="KAK7110836.1"/>
    <property type="molecule type" value="Genomic_DNA"/>
</dbReference>
<proteinExistence type="predicted"/>
<keyword evidence="3" id="KW-1185">Reference proteome</keyword>
<dbReference type="AlphaFoldDB" id="A0AAN9GK13"/>
<dbReference type="InterPro" id="IPR018247">
    <property type="entry name" value="EF_Hand_1_Ca_BS"/>
</dbReference>
<feature type="chain" id="PRO_5043044429" evidence="1">
    <location>
        <begin position="23"/>
        <end position="142"/>
    </location>
</feature>
<name>A0AAN9GK13_9CAEN</name>
<reference evidence="2 3" key="1">
    <citation type="submission" date="2024-02" db="EMBL/GenBank/DDBJ databases">
        <title>Chromosome-scale genome assembly of the rough periwinkle Littorina saxatilis.</title>
        <authorList>
            <person name="De Jode A."/>
            <person name="Faria R."/>
            <person name="Formenti G."/>
            <person name="Sims Y."/>
            <person name="Smith T.P."/>
            <person name="Tracey A."/>
            <person name="Wood J.M.D."/>
            <person name="Zagrodzka Z.B."/>
            <person name="Johannesson K."/>
            <person name="Butlin R.K."/>
            <person name="Leder E.H."/>
        </authorList>
    </citation>
    <scope>NUCLEOTIDE SEQUENCE [LARGE SCALE GENOMIC DNA]</scope>
    <source>
        <strain evidence="2">Snail1</strain>
        <tissue evidence="2">Muscle</tissue>
    </source>
</reference>